<gene>
    <name evidence="2" type="ORF">H9657_09965</name>
</gene>
<feature type="transmembrane region" description="Helical" evidence="1">
    <location>
        <begin position="15"/>
        <end position="35"/>
    </location>
</feature>
<keyword evidence="1" id="KW-0812">Transmembrane</keyword>
<dbReference type="RefSeq" id="WP_191782904.1">
    <property type="nucleotide sequence ID" value="NZ_JACSQV010000007.1"/>
</dbReference>
<keyword evidence="1" id="KW-1133">Transmembrane helix</keyword>
<dbReference type="EMBL" id="JACSQV010000007">
    <property type="protein sequence ID" value="MBD7918598.1"/>
    <property type="molecule type" value="Genomic_DNA"/>
</dbReference>
<protein>
    <submittedName>
        <fullName evidence="2">Uncharacterized protein</fullName>
    </submittedName>
</protein>
<keyword evidence="1" id="KW-0472">Membrane</keyword>
<keyword evidence="3" id="KW-1185">Reference proteome</keyword>
<dbReference type="Proteomes" id="UP000604241">
    <property type="component" value="Unassembled WGS sequence"/>
</dbReference>
<evidence type="ECO:0000313" key="2">
    <source>
        <dbReference type="EMBL" id="MBD7918598.1"/>
    </source>
</evidence>
<evidence type="ECO:0000313" key="3">
    <source>
        <dbReference type="Proteomes" id="UP000604241"/>
    </source>
</evidence>
<organism evidence="2 3">
    <name type="scientific">Cellulomonas avistercoris</name>
    <dbReference type="NCBI Taxonomy" id="2762242"/>
    <lineage>
        <taxon>Bacteria</taxon>
        <taxon>Bacillati</taxon>
        <taxon>Actinomycetota</taxon>
        <taxon>Actinomycetes</taxon>
        <taxon>Micrococcales</taxon>
        <taxon>Cellulomonadaceae</taxon>
        <taxon>Cellulomonas</taxon>
    </lineage>
</organism>
<sequence length="54" mass="5902">MPPPLGRSLVRTTRLWVWVAAAGAVLFLVMGALLVTGRSPARACWTWAPRRTPS</sequence>
<reference evidence="2 3" key="1">
    <citation type="submission" date="2020-08" db="EMBL/GenBank/DDBJ databases">
        <title>A Genomic Blueprint of the Chicken Gut Microbiome.</title>
        <authorList>
            <person name="Gilroy R."/>
            <person name="Ravi A."/>
            <person name="Getino M."/>
            <person name="Pursley I."/>
            <person name="Horton D.L."/>
            <person name="Alikhan N.-F."/>
            <person name="Baker D."/>
            <person name="Gharbi K."/>
            <person name="Hall N."/>
            <person name="Watson M."/>
            <person name="Adriaenssens E.M."/>
            <person name="Foster-Nyarko E."/>
            <person name="Jarju S."/>
            <person name="Secka A."/>
            <person name="Antonio M."/>
            <person name="Oren A."/>
            <person name="Chaudhuri R."/>
            <person name="La Ragione R.M."/>
            <person name="Hildebrand F."/>
            <person name="Pallen M.J."/>
        </authorList>
    </citation>
    <scope>NUCLEOTIDE SEQUENCE [LARGE SCALE GENOMIC DNA]</scope>
    <source>
        <strain evidence="2 3">Sa3CUA2</strain>
    </source>
</reference>
<proteinExistence type="predicted"/>
<comment type="caution">
    <text evidence="2">The sequence shown here is derived from an EMBL/GenBank/DDBJ whole genome shotgun (WGS) entry which is preliminary data.</text>
</comment>
<name>A0ABR8QDV3_9CELL</name>
<accession>A0ABR8QDV3</accession>
<evidence type="ECO:0000256" key="1">
    <source>
        <dbReference type="SAM" id="Phobius"/>
    </source>
</evidence>